<comment type="subunit">
    <text evidence="4">Homodimer.</text>
</comment>
<keyword evidence="14" id="KW-1185">Reference proteome</keyword>
<comment type="function">
    <text evidence="2">The key enzymatic reactions in nitrogen fixation are catalyzed by the nitrogenase complex, which has 2 components: the iron protein and the molybdenum-iron protein.</text>
</comment>
<keyword evidence="9 12" id="KW-0408">Iron</keyword>
<accession>U7QG19</accession>
<evidence type="ECO:0000313" key="14">
    <source>
        <dbReference type="Proteomes" id="UP000017127"/>
    </source>
</evidence>
<comment type="similarity">
    <text evidence="3 12">Belongs to the NifH/BchL/ChlL family.</text>
</comment>
<evidence type="ECO:0000256" key="1">
    <source>
        <dbReference type="ARBA" id="ARBA00001966"/>
    </source>
</evidence>
<sequence>MDCVEAGGPPAGAGCGGYVVGETVKLLKELNAFDEYDVILFDVLGDVVCGGFAAPLNYSDYCMIVTDNGFDALFAANRIAASVREKARTHPLRLAGLIGNRTSKRDLIDKYIDSVPMPVLEILPLIEDIRVSRVKGKTLFEMAETDPTLSYVCDYYLNIADQILSEPEGVVPQDVPDRELFSLLSDFYLNPSQPPVQNKELELDLMMV</sequence>
<dbReference type="GO" id="GO:0051539">
    <property type="term" value="F:4 iron, 4 sulfur cluster binding"/>
    <property type="evidence" value="ECO:0007669"/>
    <property type="project" value="UniProtKB-KW"/>
</dbReference>
<dbReference type="PANTHER" id="PTHR42864">
    <property type="entry name" value="LIGHT-INDEPENDENT PROTOCHLOROPHYLLIDE REDUCTASE IRON-SULFUR ATP-BINDING PROTEIN"/>
    <property type="match status" value="1"/>
</dbReference>
<dbReference type="EMBL" id="AUZM01000044">
    <property type="protein sequence ID" value="ERT06020.1"/>
    <property type="molecule type" value="Genomic_DNA"/>
</dbReference>
<evidence type="ECO:0000313" key="13">
    <source>
        <dbReference type="EMBL" id="ERT06020.1"/>
    </source>
</evidence>
<keyword evidence="12 13" id="KW-0560">Oxidoreductase</keyword>
<gene>
    <name evidence="13" type="primary">chlL</name>
    <name evidence="13" type="ORF">M595_4063</name>
</gene>
<dbReference type="PROSITE" id="PS00692">
    <property type="entry name" value="NIFH_FRXC_2"/>
    <property type="match status" value="1"/>
</dbReference>
<evidence type="ECO:0000256" key="3">
    <source>
        <dbReference type="ARBA" id="ARBA00005504"/>
    </source>
</evidence>
<dbReference type="InterPro" id="IPR027417">
    <property type="entry name" value="P-loop_NTPase"/>
</dbReference>
<proteinExistence type="inferred from homology"/>
<keyword evidence="6 12" id="KW-0479">Metal-binding</keyword>
<dbReference type="PRINTS" id="PR00091">
    <property type="entry name" value="NITROGNASEII"/>
</dbReference>
<name>U7QG19_9CYAN</name>
<dbReference type="PROSITE" id="PS51026">
    <property type="entry name" value="NIFH_FRXC_3"/>
    <property type="match status" value="1"/>
</dbReference>
<dbReference type="PANTHER" id="PTHR42864:SF2">
    <property type="entry name" value="LIGHT-INDEPENDENT PROTOCHLOROPHYLLIDE REDUCTASE IRON-SULFUR ATP-BINDING PROTEIN"/>
    <property type="match status" value="1"/>
</dbReference>
<comment type="cofactor">
    <cofactor evidence="1">
        <name>[4Fe-4S] cluster</name>
        <dbReference type="ChEBI" id="CHEBI:49883"/>
    </cofactor>
</comment>
<dbReference type="PROSITE" id="PS00746">
    <property type="entry name" value="NIFH_FRXC_1"/>
    <property type="match status" value="1"/>
</dbReference>
<keyword evidence="7 12" id="KW-0547">Nucleotide-binding</keyword>
<dbReference type="InterPro" id="IPR000392">
    <property type="entry name" value="NifH/frxC"/>
</dbReference>
<evidence type="ECO:0000256" key="9">
    <source>
        <dbReference type="ARBA" id="ARBA00023004"/>
    </source>
</evidence>
<evidence type="ECO:0000256" key="7">
    <source>
        <dbReference type="ARBA" id="ARBA00022741"/>
    </source>
</evidence>
<dbReference type="Gene3D" id="3.40.50.300">
    <property type="entry name" value="P-loop containing nucleotide triphosphate hydrolases"/>
    <property type="match status" value="1"/>
</dbReference>
<comment type="catalytic activity">
    <reaction evidence="11">
        <text>N2 + 8 reduced [2Fe-2S]-[ferredoxin] + 16 ATP + 16 H2O = H2 + 8 oxidized [2Fe-2S]-[ferredoxin] + 2 NH4(+) + 16 ADP + 16 phosphate + 6 H(+)</text>
        <dbReference type="Rhea" id="RHEA:21448"/>
        <dbReference type="Rhea" id="RHEA-COMP:10000"/>
        <dbReference type="Rhea" id="RHEA-COMP:10001"/>
        <dbReference type="ChEBI" id="CHEBI:15377"/>
        <dbReference type="ChEBI" id="CHEBI:15378"/>
        <dbReference type="ChEBI" id="CHEBI:17997"/>
        <dbReference type="ChEBI" id="CHEBI:18276"/>
        <dbReference type="ChEBI" id="CHEBI:28938"/>
        <dbReference type="ChEBI" id="CHEBI:30616"/>
        <dbReference type="ChEBI" id="CHEBI:33737"/>
        <dbReference type="ChEBI" id="CHEBI:33738"/>
        <dbReference type="ChEBI" id="CHEBI:43474"/>
        <dbReference type="ChEBI" id="CHEBI:456216"/>
        <dbReference type="EC" id="1.18.6.1"/>
    </reaction>
</comment>
<evidence type="ECO:0000256" key="2">
    <source>
        <dbReference type="ARBA" id="ARBA00002234"/>
    </source>
</evidence>
<protein>
    <recommendedName>
        <fullName evidence="5">nitrogenase</fullName>
        <ecNumber evidence="5">1.18.6.1</ecNumber>
    </recommendedName>
</protein>
<evidence type="ECO:0000256" key="5">
    <source>
        <dbReference type="ARBA" id="ARBA00012773"/>
    </source>
</evidence>
<dbReference type="AlphaFoldDB" id="U7QG19"/>
<dbReference type="GO" id="GO:0005524">
    <property type="term" value="F:ATP binding"/>
    <property type="evidence" value="ECO:0007669"/>
    <property type="project" value="UniProtKB-KW"/>
</dbReference>
<evidence type="ECO:0000256" key="10">
    <source>
        <dbReference type="ARBA" id="ARBA00023014"/>
    </source>
</evidence>
<dbReference type="InterPro" id="IPR030655">
    <property type="entry name" value="NifH/chlL_CS"/>
</dbReference>
<keyword evidence="10 12" id="KW-0411">Iron-sulfur</keyword>
<dbReference type="EC" id="1.18.6.1" evidence="5"/>
<evidence type="ECO:0000256" key="8">
    <source>
        <dbReference type="ARBA" id="ARBA00022840"/>
    </source>
</evidence>
<dbReference type="Pfam" id="PF00142">
    <property type="entry name" value="Fer4_NifH"/>
    <property type="match status" value="1"/>
</dbReference>
<comment type="caution">
    <text evidence="13">The sequence shown here is derived from an EMBL/GenBank/DDBJ whole genome shotgun (WGS) entry which is preliminary data.</text>
</comment>
<organism evidence="13 14">
    <name type="scientific">Lyngbya aestuarii BL J</name>
    <dbReference type="NCBI Taxonomy" id="1348334"/>
    <lineage>
        <taxon>Bacteria</taxon>
        <taxon>Bacillati</taxon>
        <taxon>Cyanobacteriota</taxon>
        <taxon>Cyanophyceae</taxon>
        <taxon>Oscillatoriophycideae</taxon>
        <taxon>Oscillatoriales</taxon>
        <taxon>Microcoleaceae</taxon>
        <taxon>Lyngbya</taxon>
    </lineage>
</organism>
<evidence type="ECO:0000256" key="4">
    <source>
        <dbReference type="ARBA" id="ARBA00011738"/>
    </source>
</evidence>
<dbReference type="SUPFAM" id="SSF52540">
    <property type="entry name" value="P-loop containing nucleoside triphosphate hydrolases"/>
    <property type="match status" value="1"/>
</dbReference>
<keyword evidence="12" id="KW-0004">4Fe-4S</keyword>
<evidence type="ECO:0000256" key="11">
    <source>
        <dbReference type="ARBA" id="ARBA00047967"/>
    </source>
</evidence>
<reference evidence="13 14" key="1">
    <citation type="journal article" date="2013" name="Front. Microbiol.">
        <title>Comparative genomic analyses of the cyanobacterium, Lyngbya aestuarii BL J, a powerful hydrogen producer.</title>
        <authorList>
            <person name="Kothari A."/>
            <person name="Vaughn M."/>
            <person name="Garcia-Pichel F."/>
        </authorList>
    </citation>
    <scope>NUCLEOTIDE SEQUENCE [LARGE SCALE GENOMIC DNA]</scope>
    <source>
        <strain evidence="13 14">BL J</strain>
    </source>
</reference>
<dbReference type="Proteomes" id="UP000017127">
    <property type="component" value="Unassembled WGS sequence"/>
</dbReference>
<dbReference type="GO" id="GO:0016163">
    <property type="term" value="F:nitrogenase activity"/>
    <property type="evidence" value="ECO:0007669"/>
    <property type="project" value="UniProtKB-EC"/>
</dbReference>
<evidence type="ECO:0000256" key="6">
    <source>
        <dbReference type="ARBA" id="ARBA00022723"/>
    </source>
</evidence>
<dbReference type="PATRIC" id="fig|1348334.3.peg.3929"/>
<dbReference type="GO" id="GO:0046872">
    <property type="term" value="F:metal ion binding"/>
    <property type="evidence" value="ECO:0007669"/>
    <property type="project" value="UniProtKB-KW"/>
</dbReference>
<keyword evidence="8 12" id="KW-0067">ATP-binding</keyword>
<evidence type="ECO:0000256" key="12">
    <source>
        <dbReference type="RuleBase" id="RU003688"/>
    </source>
</evidence>